<keyword evidence="13" id="KW-0812">Transmembrane</keyword>
<keyword evidence="3" id="KW-0732">Signal</keyword>
<dbReference type="InterPro" id="IPR042355">
    <property type="entry name" value="IGFLR1"/>
</dbReference>
<dbReference type="Pfam" id="PF00076">
    <property type="entry name" value="RRM_1"/>
    <property type="match status" value="1"/>
</dbReference>
<dbReference type="Gene3D" id="3.30.70.330">
    <property type="match status" value="1"/>
</dbReference>
<evidence type="ECO:0000256" key="5">
    <source>
        <dbReference type="ARBA" id="ARBA00022771"/>
    </source>
</evidence>
<feature type="region of interest" description="Disordered" evidence="12">
    <location>
        <begin position="358"/>
        <end position="390"/>
    </location>
</feature>
<keyword evidence="8" id="KW-1015">Disulfide bond</keyword>
<keyword evidence="13" id="KW-1133">Transmembrane helix</keyword>
<evidence type="ECO:0000256" key="3">
    <source>
        <dbReference type="ARBA" id="ARBA00022729"/>
    </source>
</evidence>
<dbReference type="InterPro" id="IPR035979">
    <property type="entry name" value="RBD_domain_sf"/>
</dbReference>
<dbReference type="GO" id="GO:0003723">
    <property type="term" value="F:RNA binding"/>
    <property type="evidence" value="ECO:0007669"/>
    <property type="project" value="UniProtKB-UniRule"/>
</dbReference>
<dbReference type="InterPro" id="IPR003954">
    <property type="entry name" value="RRM_euk-type"/>
</dbReference>
<evidence type="ECO:0000256" key="1">
    <source>
        <dbReference type="ARBA" id="ARBA00022703"/>
    </source>
</evidence>
<proteinExistence type="predicted"/>
<evidence type="ECO:0000256" key="10">
    <source>
        <dbReference type="PROSITE-ProRule" id="PRU00176"/>
    </source>
</evidence>
<feature type="domain" description="TNFR-Cys" evidence="14">
    <location>
        <begin position="261"/>
        <end position="298"/>
    </location>
</feature>
<feature type="domain" description="RRM" evidence="15">
    <location>
        <begin position="70"/>
        <end position="134"/>
    </location>
</feature>
<evidence type="ECO:0000259" key="15">
    <source>
        <dbReference type="PROSITE" id="PS50102"/>
    </source>
</evidence>
<keyword evidence="7 10" id="KW-0694">RNA-binding</keyword>
<keyword evidence="17" id="KW-1185">Reference proteome</keyword>
<sequence>MWYHSAAVPQLPCPRGGCIPGPGEPSLCSIMCGCSPAALPQRWLHPRARLANPVQLLGICPMKLILSLRQEVFTELEEKYGEIEEMNICDNLGDHLVGNVYVKFRREEDAERAVGELNNRWFNGQAVRAELSPVTDFRESCCRQYEMGFISCKSLRAGHVSAPGPSTSQPSPQHTHTVLAMLLPLLLCLLPSALLPPGACTRAQSSRSRKCSHLQYWHQQAQACVPCETGYAHKVPLHGLEFTVNCGMRDTGGRFATPTQECPSKSFNDGRFLLCQNCSQCPPGAELSCCTRLQDARCCPPGQLRGPDGRCRPRCCFPAEQCHPAVRADIDCDRPTEAPGAESSAFLPPCWPGASPTSPTWLPSAEGPGGSGRAPGSASAPASGTPGAPESCSDTAGYGGYVALLTLLLLLLVLLTGSFALLVWTKRGWCPRQASSSMAKPNLLLCPQSAEETSGIKAPTTGHAGQWGAPLQHLLDDPDVLEELIMLLDPEGKAGAGTRHLAARYGLSATWIDYAYSLRSTRSPLRATLETVAARQPDATLGQLAGLLAAMGRKDALQVLEGVQV</sequence>
<dbReference type="InterPro" id="IPR011029">
    <property type="entry name" value="DEATH-like_dom_sf"/>
</dbReference>
<keyword evidence="5" id="KW-0863">Zinc-finger</keyword>
<dbReference type="PROSITE" id="PS00652">
    <property type="entry name" value="TNFR_NGFR_1"/>
    <property type="match status" value="1"/>
</dbReference>
<dbReference type="GO" id="GO:0005886">
    <property type="term" value="C:plasma membrane"/>
    <property type="evidence" value="ECO:0007669"/>
    <property type="project" value="TreeGrafter"/>
</dbReference>
<keyword evidence="2" id="KW-0479">Metal-binding</keyword>
<dbReference type="PANTHER" id="PTHR14657:SF2">
    <property type="entry name" value="IGF-LIKE FAMILY RECEPTOR 1"/>
    <property type="match status" value="1"/>
</dbReference>
<dbReference type="Proteomes" id="UP000827986">
    <property type="component" value="Unassembled WGS sequence"/>
</dbReference>
<comment type="caution">
    <text evidence="16">The sequence shown here is derived from an EMBL/GenBank/DDBJ whole genome shotgun (WGS) entry which is preliminary data.</text>
</comment>
<protein>
    <submittedName>
        <fullName evidence="16">Uncharacterized protein</fullName>
    </submittedName>
</protein>
<dbReference type="EMBL" id="JAHDVG010000471">
    <property type="protein sequence ID" value="KAH1179782.1"/>
    <property type="molecule type" value="Genomic_DNA"/>
</dbReference>
<keyword evidence="4" id="KW-0677">Repeat</keyword>
<dbReference type="PROSITE" id="PS50102">
    <property type="entry name" value="RRM"/>
    <property type="match status" value="1"/>
</dbReference>
<evidence type="ECO:0000256" key="7">
    <source>
        <dbReference type="ARBA" id="ARBA00022884"/>
    </source>
</evidence>
<dbReference type="AlphaFoldDB" id="A0A9D3XH00"/>
<evidence type="ECO:0000313" key="17">
    <source>
        <dbReference type="Proteomes" id="UP000827986"/>
    </source>
</evidence>
<evidence type="ECO:0000256" key="8">
    <source>
        <dbReference type="ARBA" id="ARBA00023157"/>
    </source>
</evidence>
<dbReference type="GO" id="GO:0007165">
    <property type="term" value="P:signal transduction"/>
    <property type="evidence" value="ECO:0007669"/>
    <property type="project" value="InterPro"/>
</dbReference>
<evidence type="ECO:0000259" key="14">
    <source>
        <dbReference type="PROSITE" id="PS50050"/>
    </source>
</evidence>
<dbReference type="GO" id="GO:0006915">
    <property type="term" value="P:apoptotic process"/>
    <property type="evidence" value="ECO:0007669"/>
    <property type="project" value="UniProtKB-KW"/>
</dbReference>
<comment type="caution">
    <text evidence="11">Lacks conserved residue(s) required for the propagation of feature annotation.</text>
</comment>
<evidence type="ECO:0000256" key="11">
    <source>
        <dbReference type="PROSITE-ProRule" id="PRU00206"/>
    </source>
</evidence>
<keyword evidence="9" id="KW-0325">Glycoprotein</keyword>
<evidence type="ECO:0000313" key="16">
    <source>
        <dbReference type="EMBL" id="KAH1179782.1"/>
    </source>
</evidence>
<gene>
    <name evidence="16" type="ORF">KIL84_005832</name>
</gene>
<dbReference type="GO" id="GO:0008270">
    <property type="term" value="F:zinc ion binding"/>
    <property type="evidence" value="ECO:0007669"/>
    <property type="project" value="UniProtKB-KW"/>
</dbReference>
<dbReference type="SUPFAM" id="SSF54928">
    <property type="entry name" value="RNA-binding domain, RBD"/>
    <property type="match status" value="1"/>
</dbReference>
<dbReference type="InterPro" id="IPR009145">
    <property type="entry name" value="U2AF_small"/>
</dbReference>
<dbReference type="InterPro" id="IPR001368">
    <property type="entry name" value="TNFR/NGFR_Cys_rich_reg"/>
</dbReference>
<evidence type="ECO:0000256" key="4">
    <source>
        <dbReference type="ARBA" id="ARBA00022737"/>
    </source>
</evidence>
<feature type="transmembrane region" description="Helical" evidence="13">
    <location>
        <begin position="398"/>
        <end position="424"/>
    </location>
</feature>
<keyword evidence="13" id="KW-0472">Membrane</keyword>
<organism evidence="16 17">
    <name type="scientific">Mauremys mutica</name>
    <name type="common">yellowpond turtle</name>
    <dbReference type="NCBI Taxonomy" id="74926"/>
    <lineage>
        <taxon>Eukaryota</taxon>
        <taxon>Metazoa</taxon>
        <taxon>Chordata</taxon>
        <taxon>Craniata</taxon>
        <taxon>Vertebrata</taxon>
        <taxon>Euteleostomi</taxon>
        <taxon>Archelosauria</taxon>
        <taxon>Testudinata</taxon>
        <taxon>Testudines</taxon>
        <taxon>Cryptodira</taxon>
        <taxon>Durocryptodira</taxon>
        <taxon>Testudinoidea</taxon>
        <taxon>Geoemydidae</taxon>
        <taxon>Geoemydinae</taxon>
        <taxon>Mauremys</taxon>
    </lineage>
</organism>
<evidence type="ECO:0000256" key="13">
    <source>
        <dbReference type="SAM" id="Phobius"/>
    </source>
</evidence>
<dbReference type="InterPro" id="IPR000504">
    <property type="entry name" value="RRM_dom"/>
</dbReference>
<dbReference type="Pfam" id="PF00531">
    <property type="entry name" value="Death"/>
    <property type="match status" value="1"/>
</dbReference>
<evidence type="ECO:0000256" key="6">
    <source>
        <dbReference type="ARBA" id="ARBA00022833"/>
    </source>
</evidence>
<name>A0A9D3XH00_9SAUR</name>
<feature type="repeat" description="TNFR-Cys" evidence="11">
    <location>
        <begin position="261"/>
        <end position="298"/>
    </location>
</feature>
<keyword evidence="6" id="KW-0862">Zinc</keyword>
<evidence type="ECO:0000256" key="9">
    <source>
        <dbReference type="ARBA" id="ARBA00023180"/>
    </source>
</evidence>
<accession>A0A9D3XH00</accession>
<feature type="compositionally biased region" description="Low complexity" evidence="12">
    <location>
        <begin position="374"/>
        <end position="390"/>
    </location>
</feature>
<dbReference type="SMART" id="SM00361">
    <property type="entry name" value="RRM_1"/>
    <property type="match status" value="1"/>
</dbReference>
<dbReference type="PRINTS" id="PR01848">
    <property type="entry name" value="U2AUXFACTOR"/>
</dbReference>
<reference evidence="16" key="1">
    <citation type="submission" date="2021-09" db="EMBL/GenBank/DDBJ databases">
        <title>The genome of Mauremys mutica provides insights into the evolution of semi-aquatic lifestyle.</title>
        <authorList>
            <person name="Gong S."/>
            <person name="Gao Y."/>
        </authorList>
    </citation>
    <scope>NUCLEOTIDE SEQUENCE</scope>
    <source>
        <strain evidence="16">MM-2020</strain>
        <tissue evidence="16">Muscle</tissue>
    </source>
</reference>
<dbReference type="PROSITE" id="PS50050">
    <property type="entry name" value="TNFR_NGFR_2"/>
    <property type="match status" value="1"/>
</dbReference>
<dbReference type="GO" id="GO:0000398">
    <property type="term" value="P:mRNA splicing, via spliceosome"/>
    <property type="evidence" value="ECO:0007669"/>
    <property type="project" value="InterPro"/>
</dbReference>
<evidence type="ECO:0000256" key="12">
    <source>
        <dbReference type="SAM" id="MobiDB-lite"/>
    </source>
</evidence>
<dbReference type="Gene3D" id="1.10.533.10">
    <property type="entry name" value="Death Domain, Fas"/>
    <property type="match status" value="1"/>
</dbReference>
<dbReference type="InterPro" id="IPR012677">
    <property type="entry name" value="Nucleotide-bd_a/b_plait_sf"/>
</dbReference>
<dbReference type="PANTHER" id="PTHR14657">
    <property type="entry name" value="IGF-LIKE FAMILY RECEPTOR 1"/>
    <property type="match status" value="1"/>
</dbReference>
<dbReference type="SUPFAM" id="SSF47986">
    <property type="entry name" value="DEATH domain"/>
    <property type="match status" value="1"/>
</dbReference>
<keyword evidence="1" id="KW-0053">Apoptosis</keyword>
<dbReference type="GO" id="GO:0089701">
    <property type="term" value="C:U2AF complex"/>
    <property type="evidence" value="ECO:0007669"/>
    <property type="project" value="InterPro"/>
</dbReference>
<dbReference type="InterPro" id="IPR000488">
    <property type="entry name" value="Death_dom"/>
</dbReference>
<evidence type="ECO:0000256" key="2">
    <source>
        <dbReference type="ARBA" id="ARBA00022723"/>
    </source>
</evidence>